<evidence type="ECO:0000256" key="5">
    <source>
        <dbReference type="PIRSR" id="PIRSR600898-1"/>
    </source>
</evidence>
<dbReference type="PANTHER" id="PTHR28657:SF2">
    <property type="entry name" value="INDOLEAMINE 2,3-DIOXYGENASE 1"/>
    <property type="match status" value="1"/>
</dbReference>
<dbReference type="Proteomes" id="UP000700334">
    <property type="component" value="Unassembled WGS sequence"/>
</dbReference>
<accession>A0A8J6DK54</accession>
<keyword evidence="6" id="KW-0223">Dioxygenase</keyword>
<evidence type="ECO:0000256" key="3">
    <source>
        <dbReference type="ARBA" id="ARBA00023004"/>
    </source>
</evidence>
<comment type="function">
    <text evidence="6">Catalyzes the first and rate limiting step of the catabolism of tryptophan along the kynurenine pathway. Involved in immune regulation.</text>
</comment>
<dbReference type="GO" id="GO:0034354">
    <property type="term" value="P:'de novo' NAD+ biosynthetic process from L-tryptophan"/>
    <property type="evidence" value="ECO:0007669"/>
    <property type="project" value="TreeGrafter"/>
</dbReference>
<evidence type="ECO:0000313" key="9">
    <source>
        <dbReference type="Proteomes" id="UP000700334"/>
    </source>
</evidence>
<keyword evidence="9" id="KW-1185">Reference proteome</keyword>
<dbReference type="SUPFAM" id="SSF140959">
    <property type="entry name" value="Indolic compounds 2,3-dioxygenase-like"/>
    <property type="match status" value="1"/>
</dbReference>
<comment type="caution">
    <text evidence="8">The sequence shown here is derived from an EMBL/GenBank/DDBJ whole genome shotgun (WGS) entry which is preliminary data.</text>
</comment>
<dbReference type="GO" id="GO:0033754">
    <property type="term" value="F:indoleamine 2,3-dioxygenase activity"/>
    <property type="evidence" value="ECO:0007669"/>
    <property type="project" value="UniProtKB-EC"/>
</dbReference>
<keyword evidence="3 5" id="KW-0408">Iron</keyword>
<gene>
    <name evidence="8" type="ORF">J0S82_007030</name>
</gene>
<dbReference type="EMBL" id="JAGFMF010011796">
    <property type="protein sequence ID" value="KAG8512497.1"/>
    <property type="molecule type" value="Genomic_DNA"/>
</dbReference>
<comment type="catalytic activity">
    <reaction evidence="6">
        <text>D-tryptophan + O2 = N-formyl-D-kynurenine</text>
        <dbReference type="Rhea" id="RHEA:14189"/>
        <dbReference type="ChEBI" id="CHEBI:15379"/>
        <dbReference type="ChEBI" id="CHEBI:57719"/>
        <dbReference type="ChEBI" id="CHEBI:60051"/>
        <dbReference type="EC" id="1.13.11.52"/>
    </reaction>
</comment>
<keyword evidence="6" id="KW-0963">Cytoplasm</keyword>
<dbReference type="InterPro" id="IPR000898">
    <property type="entry name" value="Indolamine_dOase"/>
</dbReference>
<dbReference type="OrthoDB" id="10262710at2759"/>
<dbReference type="PROSITE" id="PS00876">
    <property type="entry name" value="IDO_1"/>
    <property type="match status" value="1"/>
</dbReference>
<evidence type="ECO:0000256" key="2">
    <source>
        <dbReference type="ARBA" id="ARBA00022723"/>
    </source>
</evidence>
<dbReference type="AlphaFoldDB" id="A0A8J6DK54"/>
<evidence type="ECO:0000313" key="8">
    <source>
        <dbReference type="EMBL" id="KAG8512497.1"/>
    </source>
</evidence>
<feature type="region of interest" description="Disordered" evidence="7">
    <location>
        <begin position="316"/>
        <end position="337"/>
    </location>
</feature>
<sequence length="367" mass="41229">MASPEKGSWKTLEEFHIDEEVGFALPNPLEELSCPYDAWINIAKNLPELIETNQLRAEVEKLPEMDIKGLQGHKSQRLAHLALSYITMAYVWNKGDGDVRKVLPRNIAVPYCTLSKKLGMPPILIYADCVLANWKKKDPNGYVNSDTIGMKRVIPNIYDALQQNDCETLQKSLCEIASCLDKALETFQQIHSNWKGNSQLPDGLLYEGVWDTPQTFAGGSAAQSSVFQCFDVLLGIRHIQDGKSFEFLQTMRTYMPPVHQNFLHSLESKPSIRDFIKSKDDANLKDAYNKCVGAMVELRNYHLSIVAKYIVTPARQQAKQNPKSKESEGAENRGTGGTNIMEFLKAVKSGTENFLLKDKNINQQGSV</sequence>
<keyword evidence="2 5" id="KW-0479">Metal-binding</keyword>
<evidence type="ECO:0000256" key="7">
    <source>
        <dbReference type="SAM" id="MobiDB-lite"/>
    </source>
</evidence>
<proteinExistence type="inferred from homology"/>
<evidence type="ECO:0000256" key="6">
    <source>
        <dbReference type="RuleBase" id="RU369119"/>
    </source>
</evidence>
<dbReference type="Pfam" id="PF01231">
    <property type="entry name" value="IDO"/>
    <property type="match status" value="2"/>
</dbReference>
<dbReference type="GO" id="GO:0004833">
    <property type="term" value="F:L-tryptophan 2,3-dioxygenase activity"/>
    <property type="evidence" value="ECO:0007669"/>
    <property type="project" value="TreeGrafter"/>
</dbReference>
<dbReference type="InterPro" id="IPR037217">
    <property type="entry name" value="Trp/Indoleamine_2_3_dOase-like"/>
</dbReference>
<comment type="similarity">
    <text evidence="1 6">Belongs to the indoleamine 2,3-dioxygenase family.</text>
</comment>
<dbReference type="Gene3D" id="1.20.58.480">
    <property type="match status" value="1"/>
</dbReference>
<dbReference type="GO" id="GO:0002376">
    <property type="term" value="P:immune system process"/>
    <property type="evidence" value="ECO:0007669"/>
    <property type="project" value="UniProtKB-KW"/>
</dbReference>
<comment type="catalytic activity">
    <reaction evidence="6">
        <text>L-tryptophan + O2 = N-formyl-L-kynurenine</text>
        <dbReference type="Rhea" id="RHEA:24536"/>
        <dbReference type="ChEBI" id="CHEBI:15379"/>
        <dbReference type="ChEBI" id="CHEBI:57912"/>
        <dbReference type="ChEBI" id="CHEBI:58629"/>
    </reaction>
</comment>
<reference evidence="8" key="1">
    <citation type="journal article" date="2021" name="Evol. Appl.">
        <title>The genome of the Pyrenean desman and the effects of bottlenecks and inbreeding on the genomic landscape of an endangered species.</title>
        <authorList>
            <person name="Escoda L."/>
            <person name="Castresana J."/>
        </authorList>
    </citation>
    <scope>NUCLEOTIDE SEQUENCE</scope>
    <source>
        <strain evidence="8">IBE-C5619</strain>
    </source>
</reference>
<comment type="subunit">
    <text evidence="6">Monomer.</text>
</comment>
<evidence type="ECO:0000256" key="1">
    <source>
        <dbReference type="ARBA" id="ARBA00007119"/>
    </source>
</evidence>
<dbReference type="PANTHER" id="PTHR28657">
    <property type="entry name" value="INDOLEAMINE 2,3-DIOXYGENASE"/>
    <property type="match status" value="1"/>
</dbReference>
<organism evidence="8 9">
    <name type="scientific">Galemys pyrenaicus</name>
    <name type="common">Iberian desman</name>
    <name type="synonym">Pyrenean desman</name>
    <dbReference type="NCBI Taxonomy" id="202257"/>
    <lineage>
        <taxon>Eukaryota</taxon>
        <taxon>Metazoa</taxon>
        <taxon>Chordata</taxon>
        <taxon>Craniata</taxon>
        <taxon>Vertebrata</taxon>
        <taxon>Euteleostomi</taxon>
        <taxon>Mammalia</taxon>
        <taxon>Eutheria</taxon>
        <taxon>Laurasiatheria</taxon>
        <taxon>Eulipotyphla</taxon>
        <taxon>Talpidae</taxon>
        <taxon>Galemys</taxon>
    </lineage>
</organism>
<protein>
    <recommendedName>
        <fullName evidence="6">Indoleamine 2,3-dioxygenase 1</fullName>
        <shortName evidence="6">IDO-1</shortName>
        <ecNumber evidence="6">1.13.11.52</ecNumber>
    </recommendedName>
</protein>
<dbReference type="GO" id="GO:0020037">
    <property type="term" value="F:heme binding"/>
    <property type="evidence" value="ECO:0007669"/>
    <property type="project" value="UniProtKB-UniRule"/>
</dbReference>
<name>A0A8J6DK54_GALPY</name>
<feature type="binding site" description="proximal binding residue" evidence="5">
    <location>
        <position position="302"/>
    </location>
    <ligand>
        <name>heme b</name>
        <dbReference type="ChEBI" id="CHEBI:60344"/>
    </ligand>
    <ligandPart>
        <name>Fe</name>
        <dbReference type="ChEBI" id="CHEBI:18248"/>
    </ligandPart>
</feature>
<evidence type="ECO:0000256" key="4">
    <source>
        <dbReference type="ARBA" id="ARBA00023079"/>
    </source>
</evidence>
<dbReference type="EC" id="1.13.11.52" evidence="6"/>
<dbReference type="GO" id="GO:0046872">
    <property type="term" value="F:metal ion binding"/>
    <property type="evidence" value="ECO:0007669"/>
    <property type="project" value="UniProtKB-UniRule"/>
</dbReference>
<keyword evidence="6" id="KW-0391">Immunity</keyword>
<dbReference type="GO" id="GO:0019441">
    <property type="term" value="P:L-tryptophan catabolic process to kynurenine"/>
    <property type="evidence" value="ECO:0007669"/>
    <property type="project" value="UniProtKB-UniRule"/>
</dbReference>
<keyword evidence="4 6" id="KW-0823">Tryptophan catabolism</keyword>
<keyword evidence="6" id="KW-0560">Oxidoreductase</keyword>
<comment type="subcellular location">
    <subcellularLocation>
        <location evidence="6">Cytoplasm</location>
        <location evidence="6">Cytosol</location>
    </subcellularLocation>
</comment>
<keyword evidence="5 6" id="KW-0349">Heme</keyword>
<dbReference type="GO" id="GO:0005829">
    <property type="term" value="C:cytosol"/>
    <property type="evidence" value="ECO:0007669"/>
    <property type="project" value="UniProtKB-SubCell"/>
</dbReference>